<dbReference type="RefSeq" id="WP_181778099.1">
    <property type="nucleotide sequence ID" value="NZ_QNRJ01000005.1"/>
</dbReference>
<keyword evidence="6 7" id="KW-0472">Membrane</keyword>
<dbReference type="InterPro" id="IPR018920">
    <property type="entry name" value="EssA/YueC"/>
</dbReference>
<dbReference type="Pfam" id="PF10661">
    <property type="entry name" value="EssA"/>
    <property type="match status" value="1"/>
</dbReference>
<gene>
    <name evidence="9" type="ORF">DET59_105211</name>
</gene>
<feature type="signal peptide" evidence="8">
    <location>
        <begin position="1"/>
        <end position="25"/>
    </location>
</feature>
<evidence type="ECO:0000313" key="9">
    <source>
        <dbReference type="EMBL" id="RBP04921.1"/>
    </source>
</evidence>
<comment type="caution">
    <text evidence="9">The sequence shown here is derived from an EMBL/GenBank/DDBJ whole genome shotgun (WGS) entry which is preliminary data.</text>
</comment>
<organism evidence="9 10">
    <name type="scientific">Rossellomorea aquimaris</name>
    <dbReference type="NCBI Taxonomy" id="189382"/>
    <lineage>
        <taxon>Bacteria</taxon>
        <taxon>Bacillati</taxon>
        <taxon>Bacillota</taxon>
        <taxon>Bacilli</taxon>
        <taxon>Bacillales</taxon>
        <taxon>Bacillaceae</taxon>
        <taxon>Rossellomorea</taxon>
    </lineage>
</organism>
<evidence type="ECO:0000256" key="8">
    <source>
        <dbReference type="SAM" id="SignalP"/>
    </source>
</evidence>
<evidence type="ECO:0000256" key="7">
    <source>
        <dbReference type="SAM" id="Phobius"/>
    </source>
</evidence>
<dbReference type="NCBIfam" id="TIGR03927">
    <property type="entry name" value="T7SS_EssA_Firm"/>
    <property type="match status" value="1"/>
</dbReference>
<evidence type="ECO:0000256" key="2">
    <source>
        <dbReference type="ARBA" id="ARBA00008570"/>
    </source>
</evidence>
<dbReference type="AlphaFoldDB" id="A0A366ERB4"/>
<protein>
    <submittedName>
        <fullName evidence="9">Type VII secretion protein EssA</fullName>
    </submittedName>
</protein>
<dbReference type="InterPro" id="IPR034026">
    <property type="entry name" value="EssA"/>
</dbReference>
<keyword evidence="5 7" id="KW-1133">Transmembrane helix</keyword>
<keyword evidence="4 7" id="KW-0812">Transmembrane</keyword>
<evidence type="ECO:0000256" key="5">
    <source>
        <dbReference type="ARBA" id="ARBA00022989"/>
    </source>
</evidence>
<feature type="transmembrane region" description="Helical" evidence="7">
    <location>
        <begin position="127"/>
        <end position="149"/>
    </location>
</feature>
<keyword evidence="3" id="KW-1003">Cell membrane</keyword>
<evidence type="ECO:0000313" key="10">
    <source>
        <dbReference type="Proteomes" id="UP000252118"/>
    </source>
</evidence>
<keyword evidence="8" id="KW-0732">Signal</keyword>
<sequence length="161" mass="17837">MRGKVLVQLALFVSMIMLFSPTILATSDINELNPNDYQENKFKKNSDLIHDQSSTNQKVQIPEEQKNLTFEGNSSNGLSELKEKIFQSEEKDTNTIKAKAENLKLFSQSESARLGSLEEGSSSSSSLSLLIAVFVGICILLLIVVIVIWNRTTQGKQSLGK</sequence>
<evidence type="ECO:0000256" key="3">
    <source>
        <dbReference type="ARBA" id="ARBA00022475"/>
    </source>
</evidence>
<comment type="subcellular location">
    <subcellularLocation>
        <location evidence="1">Cell membrane</location>
        <topology evidence="1">Single-pass membrane protein</topology>
    </subcellularLocation>
</comment>
<dbReference type="Proteomes" id="UP000252118">
    <property type="component" value="Unassembled WGS sequence"/>
</dbReference>
<evidence type="ECO:0000256" key="6">
    <source>
        <dbReference type="ARBA" id="ARBA00023136"/>
    </source>
</evidence>
<dbReference type="GO" id="GO:0005886">
    <property type="term" value="C:plasma membrane"/>
    <property type="evidence" value="ECO:0007669"/>
    <property type="project" value="UniProtKB-SubCell"/>
</dbReference>
<comment type="similarity">
    <text evidence="2">Belongs to the EssA family.</text>
</comment>
<name>A0A366ERB4_9BACI</name>
<proteinExistence type="inferred from homology"/>
<accession>A0A366ERB4</accession>
<evidence type="ECO:0000256" key="1">
    <source>
        <dbReference type="ARBA" id="ARBA00004162"/>
    </source>
</evidence>
<feature type="chain" id="PRO_5016800915" evidence="8">
    <location>
        <begin position="26"/>
        <end position="161"/>
    </location>
</feature>
<dbReference type="EMBL" id="QNRJ01000005">
    <property type="protein sequence ID" value="RBP04921.1"/>
    <property type="molecule type" value="Genomic_DNA"/>
</dbReference>
<reference evidence="9 10" key="1">
    <citation type="submission" date="2018-06" db="EMBL/GenBank/DDBJ databases">
        <title>Freshwater and sediment microbial communities from various areas in North America, analyzing microbe dynamics in response to fracking.</title>
        <authorList>
            <person name="Lamendella R."/>
        </authorList>
    </citation>
    <scope>NUCLEOTIDE SEQUENCE [LARGE SCALE GENOMIC DNA]</scope>
    <source>
        <strain evidence="9 10">97B</strain>
    </source>
</reference>
<evidence type="ECO:0000256" key="4">
    <source>
        <dbReference type="ARBA" id="ARBA00022692"/>
    </source>
</evidence>